<protein>
    <recommendedName>
        <fullName evidence="3">TPR-like protein</fullName>
    </recommendedName>
</protein>
<reference evidence="1 2" key="1">
    <citation type="submission" date="2019-04" db="EMBL/GenBank/DDBJ databases">
        <title>Comparative genomics and transcriptomics to analyze fruiting body development in filamentous ascomycetes.</title>
        <authorList>
            <consortium name="DOE Joint Genome Institute"/>
            <person name="Lutkenhaus R."/>
            <person name="Traeger S."/>
            <person name="Breuer J."/>
            <person name="Kuo A."/>
            <person name="Lipzen A."/>
            <person name="Pangilinan J."/>
            <person name="Dilworth D."/>
            <person name="Sandor L."/>
            <person name="Poggeler S."/>
            <person name="Barry K."/>
            <person name="Grigoriev I.V."/>
            <person name="Nowrousian M."/>
        </authorList>
    </citation>
    <scope>NUCLEOTIDE SEQUENCE [LARGE SCALE GENOMIC DNA]</scope>
    <source>
        <strain evidence="1 2">CBS 389.68</strain>
    </source>
</reference>
<dbReference type="GO" id="GO:0051787">
    <property type="term" value="F:misfolded protein binding"/>
    <property type="evidence" value="ECO:0007669"/>
    <property type="project" value="TreeGrafter"/>
</dbReference>
<dbReference type="Gene3D" id="1.25.40.10">
    <property type="entry name" value="Tetratricopeptide repeat domain"/>
    <property type="match status" value="1"/>
</dbReference>
<sequence length="338" mass="37907">MYLFNELVEKPLAQHYPPNVAKRVKQALYYASRNDAQSMANSFKKAIQLAEEAGLHPLSNEIAGLKIECAALLTKINDGEYKGKAVEILEKVLDEAVAGAEYFTERERWKDRSVVLQRAVLLGYKVGEMYTEMDKMRQAEEAMVWSTETLLREIHRRERDKVKEEEQGEWFDRMAVAGCLEKLATHYEATNQHTLATPLYLRAATLSPQDNCHTVTLMSNLAACLSQQSPPSDSKITRKHLIEDGQKWALKALEIDATIKPPQRSPECDEACVAATMNLGEMAEMLGEVGKARGRFQEALSLAKALGMEEGVKRAEEGLRRLEEVKTVVVTGPVVVEK</sequence>
<dbReference type="AlphaFoldDB" id="A0A4S2MSN1"/>
<evidence type="ECO:0008006" key="3">
    <source>
        <dbReference type="Google" id="ProtNLM"/>
    </source>
</evidence>
<accession>A0A4S2MSN1</accession>
<dbReference type="PANTHER" id="PTHR28142:SF1">
    <property type="entry name" value="MITOCHONDRIAL INNER MEMBRANE I-AAA PROTEASE SUPERCOMPLEX SUBUNIT MGR3-RELATED"/>
    <property type="match status" value="1"/>
</dbReference>
<proteinExistence type="predicted"/>
<dbReference type="GO" id="GO:0006515">
    <property type="term" value="P:protein quality control for misfolded or incompletely synthesized proteins"/>
    <property type="evidence" value="ECO:0007669"/>
    <property type="project" value="TreeGrafter"/>
</dbReference>
<dbReference type="SUPFAM" id="SSF48452">
    <property type="entry name" value="TPR-like"/>
    <property type="match status" value="1"/>
</dbReference>
<evidence type="ECO:0000313" key="1">
    <source>
        <dbReference type="EMBL" id="TGZ79067.1"/>
    </source>
</evidence>
<dbReference type="PANTHER" id="PTHR28142">
    <property type="entry name" value="MITOCHONDRIAL INNER MEMBRANE I-AAA PROTEASE SUPERCOMPLEX SUBUNIT MGR3-RELATED"/>
    <property type="match status" value="1"/>
</dbReference>
<dbReference type="EMBL" id="ML220135">
    <property type="protein sequence ID" value="TGZ79067.1"/>
    <property type="molecule type" value="Genomic_DNA"/>
</dbReference>
<dbReference type="OrthoDB" id="10050400at2759"/>
<keyword evidence="2" id="KW-1185">Reference proteome</keyword>
<evidence type="ECO:0000313" key="2">
    <source>
        <dbReference type="Proteomes" id="UP000298138"/>
    </source>
</evidence>
<gene>
    <name evidence="1" type="ORF">EX30DRAFT_309381</name>
</gene>
<dbReference type="GO" id="GO:0031942">
    <property type="term" value="C:i-AAA complex"/>
    <property type="evidence" value="ECO:0007669"/>
    <property type="project" value="TreeGrafter"/>
</dbReference>
<dbReference type="Proteomes" id="UP000298138">
    <property type="component" value="Unassembled WGS sequence"/>
</dbReference>
<dbReference type="InParanoid" id="A0A4S2MSN1"/>
<dbReference type="InterPro" id="IPR011990">
    <property type="entry name" value="TPR-like_helical_dom_sf"/>
</dbReference>
<dbReference type="STRING" id="341454.A0A4S2MSN1"/>
<name>A0A4S2MSN1_9PEZI</name>
<dbReference type="InterPro" id="IPR040201">
    <property type="entry name" value="Mrg3-like"/>
</dbReference>
<organism evidence="1 2">
    <name type="scientific">Ascodesmis nigricans</name>
    <dbReference type="NCBI Taxonomy" id="341454"/>
    <lineage>
        <taxon>Eukaryota</taxon>
        <taxon>Fungi</taxon>
        <taxon>Dikarya</taxon>
        <taxon>Ascomycota</taxon>
        <taxon>Pezizomycotina</taxon>
        <taxon>Pezizomycetes</taxon>
        <taxon>Pezizales</taxon>
        <taxon>Ascodesmidaceae</taxon>
        <taxon>Ascodesmis</taxon>
    </lineage>
</organism>